<dbReference type="Proteomes" id="UP000324497">
    <property type="component" value="Chromosome"/>
</dbReference>
<name>A0A3S6QUE6_9LACO</name>
<dbReference type="InterPro" id="IPR050259">
    <property type="entry name" value="SDR"/>
</dbReference>
<dbReference type="EMBL" id="CP018180">
    <property type="protein sequence ID" value="AUJ31590.1"/>
    <property type="molecule type" value="Genomic_DNA"/>
</dbReference>
<gene>
    <name evidence="2" type="ORF">BSQ50_02855</name>
</gene>
<dbReference type="PANTHER" id="PTHR42879:SF2">
    <property type="entry name" value="3-OXOACYL-[ACYL-CARRIER-PROTEIN] REDUCTASE FABG"/>
    <property type="match status" value="1"/>
</dbReference>
<dbReference type="InterPro" id="IPR002347">
    <property type="entry name" value="SDR_fam"/>
</dbReference>
<proteinExistence type="inferred from homology"/>
<comment type="similarity">
    <text evidence="1">Belongs to the short-chain dehydrogenases/reductases (SDR) family.</text>
</comment>
<organism evidence="2 3">
    <name type="scientific">Liquorilactobacillus nagelii</name>
    <dbReference type="NCBI Taxonomy" id="82688"/>
    <lineage>
        <taxon>Bacteria</taxon>
        <taxon>Bacillati</taxon>
        <taxon>Bacillota</taxon>
        <taxon>Bacilli</taxon>
        <taxon>Lactobacillales</taxon>
        <taxon>Lactobacillaceae</taxon>
        <taxon>Liquorilactobacillus</taxon>
    </lineage>
</organism>
<dbReference type="AlphaFoldDB" id="A0A3S6QUE6"/>
<dbReference type="InterPro" id="IPR036291">
    <property type="entry name" value="NAD(P)-bd_dom_sf"/>
</dbReference>
<sequence length="241" mass="25933">MKWALIVGASGDIGQAVAEQLASAGWSLYLHYFNSQKKISNTRNRLTELYPKQDFLTLQADFTNERAAEQLSANLFAVDAVIFAQGTTSYGLFQQQDPDALKKMLQMQVIVPTRLLQLLETKLAANHFGRIVFVGSVYGGSGSAMEVGYSTVKGALTAFSAAYSKEVASLGITVNVIAPGAVATRMNQVFSTEEKAAVAADIPVGRFAQSTEIAYWIKALVAQAAGYLTGQTIYVTGGWLK</sequence>
<accession>A0A3S6QUE6</accession>
<dbReference type="NCBIfam" id="NF047420">
    <property type="entry name" value="EF_P_mod_YmfI"/>
    <property type="match status" value="1"/>
</dbReference>
<dbReference type="PANTHER" id="PTHR42879">
    <property type="entry name" value="3-OXOACYL-(ACYL-CARRIER-PROTEIN) REDUCTASE"/>
    <property type="match status" value="1"/>
</dbReference>
<dbReference type="KEGG" id="lng:BSQ50_02855"/>
<dbReference type="SUPFAM" id="SSF51735">
    <property type="entry name" value="NAD(P)-binding Rossmann-fold domains"/>
    <property type="match status" value="1"/>
</dbReference>
<evidence type="ECO:0000313" key="3">
    <source>
        <dbReference type="Proteomes" id="UP000324497"/>
    </source>
</evidence>
<keyword evidence="3" id="KW-1185">Reference proteome</keyword>
<dbReference type="Pfam" id="PF00106">
    <property type="entry name" value="adh_short"/>
    <property type="match status" value="1"/>
</dbReference>
<evidence type="ECO:0000313" key="2">
    <source>
        <dbReference type="EMBL" id="AUJ31590.1"/>
    </source>
</evidence>
<dbReference type="CDD" id="cd05233">
    <property type="entry name" value="SDR_c"/>
    <property type="match status" value="1"/>
</dbReference>
<protein>
    <submittedName>
        <fullName evidence="2">3-oxoacyl-ACP reductase</fullName>
    </submittedName>
</protein>
<dbReference type="Gene3D" id="3.40.50.720">
    <property type="entry name" value="NAD(P)-binding Rossmann-like Domain"/>
    <property type="match status" value="1"/>
</dbReference>
<evidence type="ECO:0000256" key="1">
    <source>
        <dbReference type="ARBA" id="ARBA00006484"/>
    </source>
</evidence>
<dbReference type="PRINTS" id="PR00081">
    <property type="entry name" value="GDHRDH"/>
</dbReference>
<reference evidence="2 3" key="1">
    <citation type="submission" date="2016-11" db="EMBL/GenBank/DDBJ databases">
        <title>Interaction between Lactobacillus species and yeast in water kefir.</title>
        <authorList>
            <person name="Behr J."/>
            <person name="Xu D."/>
            <person name="Vogel R.F."/>
        </authorList>
    </citation>
    <scope>NUCLEOTIDE SEQUENCE [LARGE SCALE GENOMIC DNA]</scope>
    <source>
        <strain evidence="2 3">TMW 1.1827</strain>
    </source>
</reference>
<dbReference type="RefSeq" id="WP_148126337.1">
    <property type="nucleotide sequence ID" value="NZ_CP018180.1"/>
</dbReference>